<sequence>MVELGVLTCPVCEQARVCRMDQFETRDAVKDCASVHLREHRLDESKRAIYRVLMAERLNRFDATDSTEYPLGEWTTDGRELSA</sequence>
<dbReference type="Proteomes" id="UP001597119">
    <property type="component" value="Unassembled WGS sequence"/>
</dbReference>
<proteinExistence type="predicted"/>
<evidence type="ECO:0000313" key="1">
    <source>
        <dbReference type="EMBL" id="MFD1586506.1"/>
    </source>
</evidence>
<dbReference type="AlphaFoldDB" id="A0ABD6C8L5"/>
<comment type="caution">
    <text evidence="1">The sequence shown here is derived from an EMBL/GenBank/DDBJ whole genome shotgun (WGS) entry which is preliminary data.</text>
</comment>
<protein>
    <recommendedName>
        <fullName evidence="3">Transcriptional regulator</fullName>
    </recommendedName>
</protein>
<organism evidence="1 2">
    <name type="scientific">Halorientalis brevis</name>
    <dbReference type="NCBI Taxonomy" id="1126241"/>
    <lineage>
        <taxon>Archaea</taxon>
        <taxon>Methanobacteriati</taxon>
        <taxon>Methanobacteriota</taxon>
        <taxon>Stenosarchaea group</taxon>
        <taxon>Halobacteria</taxon>
        <taxon>Halobacteriales</taxon>
        <taxon>Haloarculaceae</taxon>
        <taxon>Halorientalis</taxon>
    </lineage>
</organism>
<dbReference type="RefSeq" id="WP_247379576.1">
    <property type="nucleotide sequence ID" value="NZ_JALLGV010000007.1"/>
</dbReference>
<reference evidence="1 2" key="1">
    <citation type="journal article" date="2019" name="Int. J. Syst. Evol. Microbiol.">
        <title>The Global Catalogue of Microorganisms (GCM) 10K type strain sequencing project: providing services to taxonomists for standard genome sequencing and annotation.</title>
        <authorList>
            <consortium name="The Broad Institute Genomics Platform"/>
            <consortium name="The Broad Institute Genome Sequencing Center for Infectious Disease"/>
            <person name="Wu L."/>
            <person name="Ma J."/>
        </authorList>
    </citation>
    <scope>NUCLEOTIDE SEQUENCE [LARGE SCALE GENOMIC DNA]</scope>
    <source>
        <strain evidence="1 2">CGMCC 1.12125</strain>
    </source>
</reference>
<evidence type="ECO:0000313" key="2">
    <source>
        <dbReference type="Proteomes" id="UP001597119"/>
    </source>
</evidence>
<keyword evidence="2" id="KW-1185">Reference proteome</keyword>
<gene>
    <name evidence="1" type="ORF">ACFR9U_05900</name>
</gene>
<name>A0ABD6C8L5_9EURY</name>
<dbReference type="EMBL" id="JBHUDJ010000002">
    <property type="protein sequence ID" value="MFD1586506.1"/>
    <property type="molecule type" value="Genomic_DNA"/>
</dbReference>
<accession>A0ABD6C8L5</accession>
<evidence type="ECO:0008006" key="3">
    <source>
        <dbReference type="Google" id="ProtNLM"/>
    </source>
</evidence>